<dbReference type="Proteomes" id="UP000321513">
    <property type="component" value="Unassembled WGS sequence"/>
</dbReference>
<keyword evidence="1" id="KW-0812">Transmembrane</keyword>
<dbReference type="EMBL" id="BJYT01000002">
    <property type="protein sequence ID" value="GEO08344.1"/>
    <property type="molecule type" value="Genomic_DNA"/>
</dbReference>
<protein>
    <recommendedName>
        <fullName evidence="4">Aerotolerance regulator N-terminal domain-containing protein</fullName>
    </recommendedName>
</protein>
<sequence length="602" mass="67026">MIDWNYVVIGLSLFLLFFLIRKEVRRSNRARLGWRLIATILAVISFACLALPITYNHTEAVGVTKEAVLLTDGFSRDSVNKFISQNNAVPVLTTNKNLSDAAKFNAVFVPDISLLSRTYSDITTFHVFGYGMSKDELQHIKKGSVIFHPTKLSAGISSISWNQKMKTGEKLFIQGRVENSTSGKLKIVLKSFNATLDSVALANGNNQRFELTTIPKHGGRAVYSIVFLSGKDTIEKELVPVQIEQGAALKVLMLAATPDFENRFLKDRLGEKGYKVVARTTISKNKFRKDYLNTSPLPVDRITTSLLNNFDIAIADAAALQALSKTEQATLQGQVALGRMGLIVKVDSGMQSSSFYGRRFPLVAQAGNQDQNIQLKLSDTSSKLPALAIENPIFIRSVYGTQPVVMDKQNRVFANSTLMGAGKIILTTITNTFSWALSGYQNEYDQYWSELLNKAAPKKTASEVWGISPAFPAINQPAQLQVETSNAGVPHGQIGEASVFLKAHSDLPFRWEGTYYPTSVGWRTGVQMDGVRFYWYAYNKQDWTKVRAAETLEATRQFVTENGNTVKASEKVLQTTKAEFPKIVFFMLFLLFAGYLWVENKF</sequence>
<comment type="caution">
    <text evidence="2">The sequence shown here is derived from an EMBL/GenBank/DDBJ whole genome shotgun (WGS) entry which is preliminary data.</text>
</comment>
<organism evidence="2 3">
    <name type="scientific">Segetibacter aerophilus</name>
    <dbReference type="NCBI Taxonomy" id="670293"/>
    <lineage>
        <taxon>Bacteria</taxon>
        <taxon>Pseudomonadati</taxon>
        <taxon>Bacteroidota</taxon>
        <taxon>Chitinophagia</taxon>
        <taxon>Chitinophagales</taxon>
        <taxon>Chitinophagaceae</taxon>
        <taxon>Segetibacter</taxon>
    </lineage>
</organism>
<keyword evidence="1" id="KW-1133">Transmembrane helix</keyword>
<dbReference type="OrthoDB" id="980086at2"/>
<reference evidence="2 3" key="1">
    <citation type="submission" date="2019-07" db="EMBL/GenBank/DDBJ databases">
        <title>Whole genome shotgun sequence of Segetibacter aerophilus NBRC 106135.</title>
        <authorList>
            <person name="Hosoyama A."/>
            <person name="Uohara A."/>
            <person name="Ohji S."/>
            <person name="Ichikawa N."/>
        </authorList>
    </citation>
    <scope>NUCLEOTIDE SEQUENCE [LARGE SCALE GENOMIC DNA]</scope>
    <source>
        <strain evidence="2 3">NBRC 106135</strain>
    </source>
</reference>
<name>A0A512B8Q6_9BACT</name>
<gene>
    <name evidence="2" type="ORF">SAE01_08400</name>
</gene>
<evidence type="ECO:0000313" key="2">
    <source>
        <dbReference type="EMBL" id="GEO08344.1"/>
    </source>
</evidence>
<keyword evidence="1" id="KW-0472">Membrane</keyword>
<keyword evidence="3" id="KW-1185">Reference proteome</keyword>
<feature type="transmembrane region" description="Helical" evidence="1">
    <location>
        <begin position="36"/>
        <end position="55"/>
    </location>
</feature>
<proteinExistence type="predicted"/>
<dbReference type="RefSeq" id="WP_147202410.1">
    <property type="nucleotide sequence ID" value="NZ_BJYT01000002.1"/>
</dbReference>
<feature type="transmembrane region" description="Helical" evidence="1">
    <location>
        <begin position="6"/>
        <end position="24"/>
    </location>
</feature>
<evidence type="ECO:0000313" key="3">
    <source>
        <dbReference type="Proteomes" id="UP000321513"/>
    </source>
</evidence>
<evidence type="ECO:0000256" key="1">
    <source>
        <dbReference type="SAM" id="Phobius"/>
    </source>
</evidence>
<feature type="transmembrane region" description="Helical" evidence="1">
    <location>
        <begin position="580"/>
        <end position="598"/>
    </location>
</feature>
<evidence type="ECO:0008006" key="4">
    <source>
        <dbReference type="Google" id="ProtNLM"/>
    </source>
</evidence>
<dbReference type="AlphaFoldDB" id="A0A512B8Q6"/>
<accession>A0A512B8Q6</accession>